<evidence type="ECO:0000259" key="1">
    <source>
        <dbReference type="Pfam" id="PF01872"/>
    </source>
</evidence>
<dbReference type="RefSeq" id="WP_343916535.1">
    <property type="nucleotide sequence ID" value="NZ_BAAAJT010000002.1"/>
</dbReference>
<proteinExistence type="predicted"/>
<dbReference type="InterPro" id="IPR002734">
    <property type="entry name" value="RibDG_C"/>
</dbReference>
<dbReference type="EMBL" id="JBHUGD010000003">
    <property type="protein sequence ID" value="MFD1946411.1"/>
    <property type="molecule type" value="Genomic_DNA"/>
</dbReference>
<reference evidence="3" key="1">
    <citation type="journal article" date="2019" name="Int. J. Syst. Evol. Microbiol.">
        <title>The Global Catalogue of Microorganisms (GCM) 10K type strain sequencing project: providing services to taxonomists for standard genome sequencing and annotation.</title>
        <authorList>
            <consortium name="The Broad Institute Genomics Platform"/>
            <consortium name="The Broad Institute Genome Sequencing Center for Infectious Disease"/>
            <person name="Wu L."/>
            <person name="Ma J."/>
        </authorList>
    </citation>
    <scope>NUCLEOTIDE SEQUENCE [LARGE SCALE GENOMIC DNA]</scope>
    <source>
        <strain evidence="3">CGMCC 1.12477</strain>
    </source>
</reference>
<evidence type="ECO:0000313" key="3">
    <source>
        <dbReference type="Proteomes" id="UP001597351"/>
    </source>
</evidence>
<dbReference type="Gene3D" id="3.40.430.10">
    <property type="entry name" value="Dihydrofolate Reductase, subunit A"/>
    <property type="match status" value="1"/>
</dbReference>
<gene>
    <name evidence="2" type="ORF">ACFSDE_06370</name>
</gene>
<accession>A0ABW4TL94</accession>
<sequence>MRSLVYYVAVTLDGFIADTDGGADVFVQTPELLGALFEDYPETCPAHVRDLLGVTGEARHFDTVVMGANTHQPALDAGLTSAYPHLAQYVVTHRALPDDPTVTAVVDPVATVRELKQQDGLDLWLCGGGDLAAQLADEIDELHLKVSPVVLGAGVPLVGRGASLPPMELAGSQQLPGGVLLNRYVRA</sequence>
<dbReference type="Proteomes" id="UP001597351">
    <property type="component" value="Unassembled WGS sequence"/>
</dbReference>
<name>A0ABW4TL94_9ACTN</name>
<organism evidence="2 3">
    <name type="scientific">Nocardioides aestuarii</name>
    <dbReference type="NCBI Taxonomy" id="252231"/>
    <lineage>
        <taxon>Bacteria</taxon>
        <taxon>Bacillati</taxon>
        <taxon>Actinomycetota</taxon>
        <taxon>Actinomycetes</taxon>
        <taxon>Propionibacteriales</taxon>
        <taxon>Nocardioidaceae</taxon>
        <taxon>Nocardioides</taxon>
    </lineage>
</organism>
<protein>
    <submittedName>
        <fullName evidence="2">Dihydrofolate reductase family protein</fullName>
    </submittedName>
</protein>
<dbReference type="PANTHER" id="PTHR38011:SF11">
    <property type="entry name" value="2,5-DIAMINO-6-RIBOSYLAMINO-4(3H)-PYRIMIDINONE 5'-PHOSPHATE REDUCTASE"/>
    <property type="match status" value="1"/>
</dbReference>
<feature type="domain" description="Bacterial bifunctional deaminase-reductase C-terminal" evidence="1">
    <location>
        <begin position="4"/>
        <end position="181"/>
    </location>
</feature>
<dbReference type="Pfam" id="PF01872">
    <property type="entry name" value="RibD_C"/>
    <property type="match status" value="1"/>
</dbReference>
<evidence type="ECO:0000313" key="2">
    <source>
        <dbReference type="EMBL" id="MFD1946411.1"/>
    </source>
</evidence>
<dbReference type="InterPro" id="IPR024072">
    <property type="entry name" value="DHFR-like_dom_sf"/>
</dbReference>
<dbReference type="SUPFAM" id="SSF53597">
    <property type="entry name" value="Dihydrofolate reductase-like"/>
    <property type="match status" value="1"/>
</dbReference>
<comment type="caution">
    <text evidence="2">The sequence shown here is derived from an EMBL/GenBank/DDBJ whole genome shotgun (WGS) entry which is preliminary data.</text>
</comment>
<dbReference type="InterPro" id="IPR050765">
    <property type="entry name" value="Riboflavin_Biosynth_HTPR"/>
</dbReference>
<dbReference type="PANTHER" id="PTHR38011">
    <property type="entry name" value="DIHYDROFOLATE REDUCTASE FAMILY PROTEIN (AFU_ORTHOLOGUE AFUA_8G06820)"/>
    <property type="match status" value="1"/>
</dbReference>
<keyword evidence="3" id="KW-1185">Reference proteome</keyword>